<evidence type="ECO:0000313" key="1">
    <source>
        <dbReference type="EMBL" id="RIJ46344.1"/>
    </source>
</evidence>
<keyword evidence="2" id="KW-1185">Reference proteome</keyword>
<dbReference type="AlphaFoldDB" id="A0A399SUB9"/>
<accession>A0A399SUB9</accession>
<dbReference type="CDD" id="cd24079">
    <property type="entry name" value="ASKHA_NBD_PG1100-like"/>
    <property type="match status" value="1"/>
</dbReference>
<dbReference type="InterPro" id="IPR043129">
    <property type="entry name" value="ATPase_NBD"/>
</dbReference>
<dbReference type="Gene3D" id="1.10.720.160">
    <property type="match status" value="1"/>
</dbReference>
<protein>
    <submittedName>
        <fullName evidence="1">ATPase</fullName>
    </submittedName>
</protein>
<name>A0A399SUB9_9BACT</name>
<dbReference type="PANTHER" id="PTHR43190:SF3">
    <property type="entry name" value="N-ACETYL-D-GLUCOSAMINE KINASE"/>
    <property type="match status" value="1"/>
</dbReference>
<proteinExistence type="predicted"/>
<dbReference type="Proteomes" id="UP000265926">
    <property type="component" value="Unassembled WGS sequence"/>
</dbReference>
<dbReference type="OrthoDB" id="871343at2"/>
<organism evidence="1 2">
    <name type="scientific">Maribellus luteus</name>
    <dbReference type="NCBI Taxonomy" id="2305463"/>
    <lineage>
        <taxon>Bacteria</taxon>
        <taxon>Pseudomonadati</taxon>
        <taxon>Bacteroidota</taxon>
        <taxon>Bacteroidia</taxon>
        <taxon>Marinilabiliales</taxon>
        <taxon>Prolixibacteraceae</taxon>
        <taxon>Maribellus</taxon>
    </lineage>
</organism>
<dbReference type="InterPro" id="IPR052519">
    <property type="entry name" value="Euk-type_GlcNAc_Kinase"/>
</dbReference>
<gene>
    <name evidence="1" type="ORF">D1614_19275</name>
</gene>
<dbReference type="Gene3D" id="3.30.420.40">
    <property type="match status" value="2"/>
</dbReference>
<dbReference type="SUPFAM" id="SSF53067">
    <property type="entry name" value="Actin-like ATPase domain"/>
    <property type="match status" value="2"/>
</dbReference>
<dbReference type="RefSeq" id="WP_119439618.1">
    <property type="nucleotide sequence ID" value="NZ_QWGR01000015.1"/>
</dbReference>
<sequence length="281" mass="31421">MTILIADSGSTKTDWLYTDAEGNSQVIQTKGINPFFRLSDDIYQELKSELFPKVSEVDEVFFYGAGIINTERGNVVKEALSPLYPNAKIEANSDVLAAARALFKHSTGIACILGTGSNACLYNGETVEFGIPPLGFILGDECSGAVLGRKLLGDYFKNVMPEELRKRFAEKYNVSQAGVLEKVYRTERPNKYLAGFAPFLSENISEIYCETLVRKSIIEFLERNVLQIPEARNYRLGFSGSIAWNFKPIIEKAAIEYGFSAPFIIQKPIEHLNDYHTNSKK</sequence>
<reference evidence="1 2" key="1">
    <citation type="submission" date="2018-08" db="EMBL/GenBank/DDBJ databases">
        <title>Pallidiluteibacterium maritimus gen. nov., sp. nov., isolated from coastal sediment.</title>
        <authorList>
            <person name="Zhou L.Y."/>
        </authorList>
    </citation>
    <scope>NUCLEOTIDE SEQUENCE [LARGE SCALE GENOMIC DNA]</scope>
    <source>
        <strain evidence="1 2">XSD2</strain>
    </source>
</reference>
<comment type="caution">
    <text evidence="1">The sequence shown here is derived from an EMBL/GenBank/DDBJ whole genome shotgun (WGS) entry which is preliminary data.</text>
</comment>
<dbReference type="PANTHER" id="PTHR43190">
    <property type="entry name" value="N-ACETYL-D-GLUCOSAMINE KINASE"/>
    <property type="match status" value="1"/>
</dbReference>
<dbReference type="EMBL" id="QWGR01000015">
    <property type="protein sequence ID" value="RIJ46344.1"/>
    <property type="molecule type" value="Genomic_DNA"/>
</dbReference>
<evidence type="ECO:0000313" key="2">
    <source>
        <dbReference type="Proteomes" id="UP000265926"/>
    </source>
</evidence>